<dbReference type="AlphaFoldDB" id="X1RN88"/>
<dbReference type="GO" id="GO:0005524">
    <property type="term" value="F:ATP binding"/>
    <property type="evidence" value="ECO:0007669"/>
    <property type="project" value="UniProtKB-KW"/>
</dbReference>
<evidence type="ECO:0000259" key="4">
    <source>
        <dbReference type="Pfam" id="PF01406"/>
    </source>
</evidence>
<dbReference type="GO" id="GO:0004817">
    <property type="term" value="F:cysteine-tRNA ligase activity"/>
    <property type="evidence" value="ECO:0007669"/>
    <property type="project" value="TreeGrafter"/>
</dbReference>
<keyword evidence="1" id="KW-0436">Ligase</keyword>
<accession>X1RN88</accession>
<dbReference type="InterPro" id="IPR014729">
    <property type="entry name" value="Rossmann-like_a/b/a_fold"/>
</dbReference>
<proteinExistence type="predicted"/>
<evidence type="ECO:0000256" key="1">
    <source>
        <dbReference type="ARBA" id="ARBA00022598"/>
    </source>
</evidence>
<dbReference type="SUPFAM" id="SSF52374">
    <property type="entry name" value="Nucleotidylyl transferase"/>
    <property type="match status" value="1"/>
</dbReference>
<comment type="caution">
    <text evidence="5">The sequence shown here is derived from an EMBL/GenBank/DDBJ whole genome shotgun (WGS) entry which is preliminary data.</text>
</comment>
<keyword evidence="3" id="KW-0067">ATP-binding</keyword>
<sequence length="126" mass="14808">MALVIYNTLTGKKEEFIPLKDKEVKMYVCGVTLYDELHLGHARAAVIFDLIRRYLQYRGYRVKYITNFTDVDDKMIDRAKALGISIFELANKFIEEYTEQMKILGVRRADEYPRATECMNEIIDLI</sequence>
<dbReference type="GO" id="GO:0005829">
    <property type="term" value="C:cytosol"/>
    <property type="evidence" value="ECO:0007669"/>
    <property type="project" value="TreeGrafter"/>
</dbReference>
<gene>
    <name evidence="5" type="ORF">S12H4_21295</name>
</gene>
<evidence type="ECO:0000256" key="3">
    <source>
        <dbReference type="ARBA" id="ARBA00022840"/>
    </source>
</evidence>
<dbReference type="InterPro" id="IPR032678">
    <property type="entry name" value="tRNA-synt_1_cat_dom"/>
</dbReference>
<protein>
    <recommendedName>
        <fullName evidence="4">tRNA synthetases class I catalytic domain-containing protein</fullName>
    </recommendedName>
</protein>
<reference evidence="5" key="1">
    <citation type="journal article" date="2014" name="Front. Microbiol.">
        <title>High frequency of phylogenetically diverse reductive dehalogenase-homologous genes in deep subseafloor sedimentary metagenomes.</title>
        <authorList>
            <person name="Kawai M."/>
            <person name="Futagami T."/>
            <person name="Toyoda A."/>
            <person name="Takaki Y."/>
            <person name="Nishi S."/>
            <person name="Hori S."/>
            <person name="Arai W."/>
            <person name="Tsubouchi T."/>
            <person name="Morono Y."/>
            <person name="Uchiyama I."/>
            <person name="Ito T."/>
            <person name="Fujiyama A."/>
            <person name="Inagaki F."/>
            <person name="Takami H."/>
        </authorList>
    </citation>
    <scope>NUCLEOTIDE SEQUENCE</scope>
    <source>
        <strain evidence="5">Expedition CK06-06</strain>
    </source>
</reference>
<dbReference type="Pfam" id="PF01406">
    <property type="entry name" value="tRNA-synt_1e"/>
    <property type="match status" value="1"/>
</dbReference>
<dbReference type="PANTHER" id="PTHR10890">
    <property type="entry name" value="CYSTEINYL-TRNA SYNTHETASE"/>
    <property type="match status" value="1"/>
</dbReference>
<evidence type="ECO:0000256" key="2">
    <source>
        <dbReference type="ARBA" id="ARBA00022741"/>
    </source>
</evidence>
<name>X1RN88_9ZZZZ</name>
<keyword evidence="2" id="KW-0547">Nucleotide-binding</keyword>
<dbReference type="EMBL" id="BARW01010932">
    <property type="protein sequence ID" value="GAI82222.1"/>
    <property type="molecule type" value="Genomic_DNA"/>
</dbReference>
<dbReference type="InterPro" id="IPR024909">
    <property type="entry name" value="Cys-tRNA/MSH_ligase"/>
</dbReference>
<feature type="non-terminal residue" evidence="5">
    <location>
        <position position="126"/>
    </location>
</feature>
<dbReference type="GO" id="GO:0006423">
    <property type="term" value="P:cysteinyl-tRNA aminoacylation"/>
    <property type="evidence" value="ECO:0007669"/>
    <property type="project" value="TreeGrafter"/>
</dbReference>
<organism evidence="5">
    <name type="scientific">marine sediment metagenome</name>
    <dbReference type="NCBI Taxonomy" id="412755"/>
    <lineage>
        <taxon>unclassified sequences</taxon>
        <taxon>metagenomes</taxon>
        <taxon>ecological metagenomes</taxon>
    </lineage>
</organism>
<evidence type="ECO:0000313" key="5">
    <source>
        <dbReference type="EMBL" id="GAI82222.1"/>
    </source>
</evidence>
<dbReference type="PANTHER" id="PTHR10890:SF3">
    <property type="entry name" value="CYSTEINE--TRNA LIGASE, CYTOPLASMIC"/>
    <property type="match status" value="1"/>
</dbReference>
<dbReference type="Gene3D" id="3.40.50.620">
    <property type="entry name" value="HUPs"/>
    <property type="match status" value="1"/>
</dbReference>
<feature type="domain" description="tRNA synthetases class I catalytic" evidence="4">
    <location>
        <begin position="17"/>
        <end position="126"/>
    </location>
</feature>